<evidence type="ECO:0000313" key="2">
    <source>
        <dbReference type="EMBL" id="RDZ27384.1"/>
    </source>
</evidence>
<protein>
    <recommendedName>
        <fullName evidence="4">DUF3955 domain-containing protein</fullName>
    </recommendedName>
</protein>
<gene>
    <name evidence="2" type="ORF">DX914_14225</name>
</gene>
<keyword evidence="1" id="KW-1133">Transmembrane helix</keyword>
<feature type="transmembrane region" description="Helical" evidence="1">
    <location>
        <begin position="39"/>
        <end position="60"/>
    </location>
</feature>
<dbReference type="AlphaFoldDB" id="A0A371K0F9"/>
<reference evidence="2 3" key="1">
    <citation type="submission" date="2018-08" db="EMBL/GenBank/DDBJ databases">
        <title>Lysobacter sp. zong2l5, whole genome shotgun sequence.</title>
        <authorList>
            <person name="Zhang X."/>
            <person name="Feng G."/>
            <person name="Zhu H."/>
        </authorList>
    </citation>
    <scope>NUCLEOTIDE SEQUENCE [LARGE SCALE GENOMIC DNA]</scope>
    <source>
        <strain evidence="3">zong2l5</strain>
    </source>
</reference>
<accession>A0A371K0F9</accession>
<comment type="caution">
    <text evidence="2">The sequence shown here is derived from an EMBL/GenBank/DDBJ whole genome shotgun (WGS) entry which is preliminary data.</text>
</comment>
<dbReference type="Proteomes" id="UP000264492">
    <property type="component" value="Unassembled WGS sequence"/>
</dbReference>
<keyword evidence="1" id="KW-0472">Membrane</keyword>
<evidence type="ECO:0000313" key="3">
    <source>
        <dbReference type="Proteomes" id="UP000264492"/>
    </source>
</evidence>
<name>A0A371K0F9_9GAMM</name>
<evidence type="ECO:0000256" key="1">
    <source>
        <dbReference type="SAM" id="Phobius"/>
    </source>
</evidence>
<sequence>MLTGWACIALSFALVILIGVGVFDPVGSAGGRGSLTPVLVGLLPSVSFGIALFALGVWLITTARKP</sequence>
<proteinExistence type="predicted"/>
<organism evidence="2 3">
    <name type="scientific">Lysobacter silvisoli</name>
    <dbReference type="NCBI Taxonomy" id="2293254"/>
    <lineage>
        <taxon>Bacteria</taxon>
        <taxon>Pseudomonadati</taxon>
        <taxon>Pseudomonadota</taxon>
        <taxon>Gammaproteobacteria</taxon>
        <taxon>Lysobacterales</taxon>
        <taxon>Lysobacteraceae</taxon>
        <taxon>Lysobacter</taxon>
    </lineage>
</organism>
<keyword evidence="1" id="KW-0812">Transmembrane</keyword>
<keyword evidence="3" id="KW-1185">Reference proteome</keyword>
<dbReference type="EMBL" id="QTSU01000002">
    <property type="protein sequence ID" value="RDZ27384.1"/>
    <property type="molecule type" value="Genomic_DNA"/>
</dbReference>
<evidence type="ECO:0008006" key="4">
    <source>
        <dbReference type="Google" id="ProtNLM"/>
    </source>
</evidence>